<evidence type="ECO:0000313" key="3">
    <source>
        <dbReference type="Proteomes" id="UP000651728"/>
    </source>
</evidence>
<feature type="transmembrane region" description="Helical" evidence="1">
    <location>
        <begin position="20"/>
        <end position="40"/>
    </location>
</feature>
<sequence length="42" mass="4506">MGGALPGAEGIRCLALSLGLFPYALSLIVHWVSFLLVTLLHR</sequence>
<keyword evidence="1" id="KW-0472">Membrane</keyword>
<evidence type="ECO:0000256" key="1">
    <source>
        <dbReference type="SAM" id="Phobius"/>
    </source>
</evidence>
<accession>A0ABQ4FEM7</accession>
<keyword evidence="3" id="KW-1185">Reference proteome</keyword>
<keyword evidence="1" id="KW-0812">Transmembrane</keyword>
<organism evidence="2 3">
    <name type="scientific">Microbispora amethystogenes</name>
    <dbReference type="NCBI Taxonomy" id="1427754"/>
    <lineage>
        <taxon>Bacteria</taxon>
        <taxon>Bacillati</taxon>
        <taxon>Actinomycetota</taxon>
        <taxon>Actinomycetes</taxon>
        <taxon>Streptosporangiales</taxon>
        <taxon>Streptosporangiaceae</taxon>
        <taxon>Microbispora</taxon>
    </lineage>
</organism>
<evidence type="ECO:0000313" key="2">
    <source>
        <dbReference type="EMBL" id="GIH33261.1"/>
    </source>
</evidence>
<dbReference type="RefSeq" id="WP_275409015.1">
    <property type="nucleotide sequence ID" value="NZ_BAABEJ010000013.1"/>
</dbReference>
<reference evidence="2 3" key="1">
    <citation type="submission" date="2021-01" db="EMBL/GenBank/DDBJ databases">
        <title>Whole genome shotgun sequence of Microbispora amethystogenes NBRC 101907.</title>
        <authorList>
            <person name="Komaki H."/>
            <person name="Tamura T."/>
        </authorList>
    </citation>
    <scope>NUCLEOTIDE SEQUENCE [LARGE SCALE GENOMIC DNA]</scope>
    <source>
        <strain evidence="2 3">NBRC 101907</strain>
    </source>
</reference>
<name>A0ABQ4FEM7_9ACTN</name>
<dbReference type="EMBL" id="BOOB01000023">
    <property type="protein sequence ID" value="GIH33261.1"/>
    <property type="molecule type" value="Genomic_DNA"/>
</dbReference>
<gene>
    <name evidence="2" type="ORF">Mam01_34250</name>
</gene>
<dbReference type="Proteomes" id="UP000651728">
    <property type="component" value="Unassembled WGS sequence"/>
</dbReference>
<keyword evidence="1" id="KW-1133">Transmembrane helix</keyword>
<comment type="caution">
    <text evidence="2">The sequence shown here is derived from an EMBL/GenBank/DDBJ whole genome shotgun (WGS) entry which is preliminary data.</text>
</comment>
<protein>
    <submittedName>
        <fullName evidence="2">Uncharacterized protein</fullName>
    </submittedName>
</protein>
<proteinExistence type="predicted"/>